<comment type="caution">
    <text evidence="2">The sequence shown here is derived from an EMBL/GenBank/DDBJ whole genome shotgun (WGS) entry which is preliminary data.</text>
</comment>
<organism evidence="2 3">
    <name type="scientific">Flavobacterium rhizosphaerae</name>
    <dbReference type="NCBI Taxonomy" id="3163298"/>
    <lineage>
        <taxon>Bacteria</taxon>
        <taxon>Pseudomonadati</taxon>
        <taxon>Bacteroidota</taxon>
        <taxon>Flavobacteriia</taxon>
        <taxon>Flavobacteriales</taxon>
        <taxon>Flavobacteriaceae</taxon>
        <taxon>Flavobacterium</taxon>
    </lineage>
</organism>
<keyword evidence="1" id="KW-0238">DNA-binding</keyword>
<dbReference type="EMBL" id="JBELPZ010000024">
    <property type="protein sequence ID" value="MFL9845919.1"/>
    <property type="molecule type" value="Genomic_DNA"/>
</dbReference>
<dbReference type="PROSITE" id="PS51197">
    <property type="entry name" value="HTH_RRF2_2"/>
    <property type="match status" value="1"/>
</dbReference>
<proteinExistence type="predicted"/>
<dbReference type="InterPro" id="IPR000944">
    <property type="entry name" value="Tscrpt_reg_Rrf2"/>
</dbReference>
<dbReference type="NCBIfam" id="TIGR00738">
    <property type="entry name" value="rrf2_super"/>
    <property type="match status" value="1"/>
</dbReference>
<dbReference type="PANTHER" id="PTHR33221:SF5">
    <property type="entry name" value="HTH-TYPE TRANSCRIPTIONAL REGULATOR ISCR"/>
    <property type="match status" value="1"/>
</dbReference>
<dbReference type="SUPFAM" id="SSF46785">
    <property type="entry name" value="Winged helix' DNA-binding domain"/>
    <property type="match status" value="1"/>
</dbReference>
<evidence type="ECO:0000313" key="2">
    <source>
        <dbReference type="EMBL" id="MFL9845919.1"/>
    </source>
</evidence>
<reference evidence="2 3" key="1">
    <citation type="submission" date="2024-06" db="EMBL/GenBank/DDBJ databases">
        <authorList>
            <person name="Kaempfer P."/>
            <person name="Viver T."/>
        </authorList>
    </citation>
    <scope>NUCLEOTIDE SEQUENCE [LARGE SCALE GENOMIC DNA]</scope>
    <source>
        <strain evidence="2 3">ST-119</strain>
    </source>
</reference>
<dbReference type="InterPro" id="IPR036390">
    <property type="entry name" value="WH_DNA-bd_sf"/>
</dbReference>
<name>A0ABW8Z011_9FLAO</name>
<protein>
    <submittedName>
        <fullName evidence="2">Rrf2 family transcriptional regulator</fullName>
    </submittedName>
</protein>
<accession>A0ABW8Z011</accession>
<dbReference type="Pfam" id="PF02082">
    <property type="entry name" value="Rrf2"/>
    <property type="match status" value="1"/>
</dbReference>
<sequence>MMSKKCKYAIKALIVLAKSYGQGNLLTADIAASQNIPKKFLEQILLVLKRAGFVGSQAGYGGGYFLLKEPATVTVADIHRLFDGAIALVPCVAVDFYQKCADCDDEVTCTMRREFMKIKEETRHVMKMTSLKSFLED</sequence>
<dbReference type="RefSeq" id="WP_408086194.1">
    <property type="nucleotide sequence ID" value="NZ_JBELPZ010000024.1"/>
</dbReference>
<gene>
    <name evidence="2" type="ORF">ABS766_15970</name>
</gene>
<keyword evidence="3" id="KW-1185">Reference proteome</keyword>
<dbReference type="Proteomes" id="UP001629156">
    <property type="component" value="Unassembled WGS sequence"/>
</dbReference>
<evidence type="ECO:0000313" key="3">
    <source>
        <dbReference type="Proteomes" id="UP001629156"/>
    </source>
</evidence>
<evidence type="ECO:0000256" key="1">
    <source>
        <dbReference type="ARBA" id="ARBA00023125"/>
    </source>
</evidence>
<dbReference type="Gene3D" id="1.10.10.10">
    <property type="entry name" value="Winged helix-like DNA-binding domain superfamily/Winged helix DNA-binding domain"/>
    <property type="match status" value="1"/>
</dbReference>
<dbReference type="PANTHER" id="PTHR33221">
    <property type="entry name" value="WINGED HELIX-TURN-HELIX TRANSCRIPTIONAL REGULATOR, RRF2 FAMILY"/>
    <property type="match status" value="1"/>
</dbReference>
<dbReference type="InterPro" id="IPR036388">
    <property type="entry name" value="WH-like_DNA-bd_sf"/>
</dbReference>